<dbReference type="GO" id="GO:0005886">
    <property type="term" value="C:plasma membrane"/>
    <property type="evidence" value="ECO:0007669"/>
    <property type="project" value="TreeGrafter"/>
</dbReference>
<evidence type="ECO:0000256" key="1">
    <source>
        <dbReference type="ARBA" id="ARBA00022614"/>
    </source>
</evidence>
<feature type="compositionally biased region" description="Basic and acidic residues" evidence="4">
    <location>
        <begin position="525"/>
        <end position="535"/>
    </location>
</feature>
<evidence type="ECO:0000256" key="4">
    <source>
        <dbReference type="SAM" id="MobiDB-lite"/>
    </source>
</evidence>
<dbReference type="EnsemblMetazoa" id="G22910.6">
    <property type="protein sequence ID" value="G22910.6:cds"/>
    <property type="gene ID" value="G22910"/>
</dbReference>
<dbReference type="OrthoDB" id="6134357at2759"/>
<dbReference type="SMART" id="SM00369">
    <property type="entry name" value="LRR_TYP"/>
    <property type="match status" value="11"/>
</dbReference>
<organism evidence="6 7">
    <name type="scientific">Magallana gigas</name>
    <name type="common">Pacific oyster</name>
    <name type="synonym">Crassostrea gigas</name>
    <dbReference type="NCBI Taxonomy" id="29159"/>
    <lineage>
        <taxon>Eukaryota</taxon>
        <taxon>Metazoa</taxon>
        <taxon>Spiralia</taxon>
        <taxon>Lophotrochozoa</taxon>
        <taxon>Mollusca</taxon>
        <taxon>Bivalvia</taxon>
        <taxon>Autobranchia</taxon>
        <taxon>Pteriomorphia</taxon>
        <taxon>Ostreida</taxon>
        <taxon>Ostreoidea</taxon>
        <taxon>Ostreidae</taxon>
        <taxon>Magallana</taxon>
    </lineage>
</organism>
<dbReference type="PANTHER" id="PTHR24369:SF210">
    <property type="entry name" value="CHAOPTIN-RELATED"/>
    <property type="match status" value="1"/>
</dbReference>
<feature type="compositionally biased region" description="Basic residues" evidence="4">
    <location>
        <begin position="635"/>
        <end position="683"/>
    </location>
</feature>
<dbReference type="EnsemblMetazoa" id="G22910.7">
    <property type="protein sequence ID" value="G22910.7:cds"/>
    <property type="gene ID" value="G22910"/>
</dbReference>
<evidence type="ECO:0000313" key="6">
    <source>
        <dbReference type="EnsemblMetazoa" id="G22910.6:cds"/>
    </source>
</evidence>
<evidence type="ECO:0000256" key="2">
    <source>
        <dbReference type="ARBA" id="ARBA00022729"/>
    </source>
</evidence>
<dbReference type="EnsemblMetazoa" id="G22910.3">
    <property type="protein sequence ID" value="G22910.3:cds"/>
    <property type="gene ID" value="G22910"/>
</dbReference>
<feature type="compositionally biased region" description="Basic and acidic residues" evidence="4">
    <location>
        <begin position="687"/>
        <end position="704"/>
    </location>
</feature>
<evidence type="ECO:0000313" key="7">
    <source>
        <dbReference type="Proteomes" id="UP000005408"/>
    </source>
</evidence>
<sequence>MDLYFIAVAFIAFAVTVESCPPQCRSCAGGTADCMGVGLRDIPRNFPSETVTIDLTDNQLTDIQQSDFPVQSNVQNLRLSRNGLSAIAPRTFSNMERLMSLDLSLNPITRVHDKSFEGLSKLRSLTLTNTKLRKLGKPFNEIPNVSSLYLGYNQLEQIEEDDFEMITRVRSIDLSANRIQSIHPRAFENLPYLRYLILKNNPIMEAKGLQFTSSMLQLLDFSQCNLVSVPGPMPSSVADFRLGNNEITEIKVTDFENITNLQLLTLIENKISKVEYMAFSTNINLQELWLNSNNLKMIPRGLPIRLEKLYMDQNEVHDIESGLFGKDANLETLSLNMNAVRQILSDSFSGLKNLTNILLKSNSIQEIRSGTFTDMLSLKKLDLSNNPLKKILPNAFNDLPSLQDLDMSYQEQTNVSIAEDFLNGIKTVQSLQFMNSPGLAKSFLDLVEKNRGFSFPSLKVVNLEYNELETLPSNLKDALVSLEMMTLDGNPLECDRRLLWLRNWMKKSEIKFYSFEAPKCSGPKEVNERDLESLKASEFGEAPKSSKENNRRPAPEAEASSGNEMTTQRRQDKKPNTQLETSTETRGNIQRQQYNTMMQNKDATTGGTTTKIERVQGTKTSGQIEDNNNNAARKTTGKNKTKDKKRNKKNKQKKKRDPKKNRKRRQRKKGSKRGKRKISRKCTKLPTGERRCCRKQKDGSERCRIIKPRAKKPTTRARKPRKQRRKSRKSA</sequence>
<keyword evidence="1" id="KW-0433">Leucine-rich repeat</keyword>
<feature type="compositionally biased region" description="Polar residues" evidence="4">
    <location>
        <begin position="617"/>
        <end position="632"/>
    </location>
</feature>
<keyword evidence="7" id="KW-1185">Reference proteome</keyword>
<dbReference type="Pfam" id="PF13306">
    <property type="entry name" value="LRR_5"/>
    <property type="match status" value="1"/>
</dbReference>
<accession>A0A8W8KCF1</accession>
<dbReference type="SUPFAM" id="SSF52058">
    <property type="entry name" value="L domain-like"/>
    <property type="match status" value="2"/>
</dbReference>
<evidence type="ECO:0000256" key="3">
    <source>
        <dbReference type="ARBA" id="ARBA00022737"/>
    </source>
</evidence>
<proteinExistence type="predicted"/>
<feature type="signal peptide" evidence="5">
    <location>
        <begin position="1"/>
        <end position="19"/>
    </location>
</feature>
<dbReference type="InterPro" id="IPR050541">
    <property type="entry name" value="LRR_TM_domain-containing"/>
</dbReference>
<dbReference type="PANTHER" id="PTHR24369">
    <property type="entry name" value="ANTIGEN BSP, PUTATIVE-RELATED"/>
    <property type="match status" value="1"/>
</dbReference>
<keyword evidence="3" id="KW-0677">Repeat</keyword>
<dbReference type="Gene3D" id="3.80.10.10">
    <property type="entry name" value="Ribonuclease Inhibitor"/>
    <property type="match status" value="4"/>
</dbReference>
<dbReference type="Pfam" id="PF13855">
    <property type="entry name" value="LRR_8"/>
    <property type="match status" value="3"/>
</dbReference>
<feature type="compositionally biased region" description="Basic residues" evidence="4">
    <location>
        <begin position="705"/>
        <end position="731"/>
    </location>
</feature>
<feature type="region of interest" description="Disordered" evidence="4">
    <location>
        <begin position="521"/>
        <end position="731"/>
    </location>
</feature>
<evidence type="ECO:0008006" key="8">
    <source>
        <dbReference type="Google" id="ProtNLM"/>
    </source>
</evidence>
<dbReference type="InterPro" id="IPR026906">
    <property type="entry name" value="LRR_5"/>
</dbReference>
<dbReference type="SMART" id="SM00365">
    <property type="entry name" value="LRR_SD22"/>
    <property type="match status" value="5"/>
</dbReference>
<dbReference type="AlphaFoldDB" id="A0A8W8KCF1"/>
<dbReference type="InterPro" id="IPR001611">
    <property type="entry name" value="Leu-rich_rpt"/>
</dbReference>
<feature type="compositionally biased region" description="Polar residues" evidence="4">
    <location>
        <begin position="576"/>
        <end position="610"/>
    </location>
</feature>
<dbReference type="InterPro" id="IPR032675">
    <property type="entry name" value="LRR_dom_sf"/>
</dbReference>
<dbReference type="InterPro" id="IPR003591">
    <property type="entry name" value="Leu-rich_rpt_typical-subtyp"/>
</dbReference>
<protein>
    <recommendedName>
        <fullName evidence="8">Leucine-rich repeat-containing protein 15</fullName>
    </recommendedName>
</protein>
<feature type="chain" id="PRO_5042431267" description="Leucine-rich repeat-containing protein 15" evidence="5">
    <location>
        <begin position="20"/>
        <end position="731"/>
    </location>
</feature>
<reference evidence="6" key="1">
    <citation type="submission" date="2022-08" db="UniProtKB">
        <authorList>
            <consortium name="EnsemblMetazoa"/>
        </authorList>
    </citation>
    <scope>IDENTIFICATION</scope>
    <source>
        <strain evidence="6">05x7-T-G4-1.051#20</strain>
    </source>
</reference>
<keyword evidence="2 5" id="KW-0732">Signal</keyword>
<dbReference type="OMA" id="DTQYHKT"/>
<evidence type="ECO:0000256" key="5">
    <source>
        <dbReference type="SAM" id="SignalP"/>
    </source>
</evidence>
<dbReference type="Proteomes" id="UP000005408">
    <property type="component" value="Unassembled WGS sequence"/>
</dbReference>
<dbReference type="PROSITE" id="PS51450">
    <property type="entry name" value="LRR"/>
    <property type="match status" value="1"/>
</dbReference>
<feature type="compositionally biased region" description="Basic and acidic residues" evidence="4">
    <location>
        <begin position="544"/>
        <end position="555"/>
    </location>
</feature>
<name>A0A8W8KCF1_MAGGI</name>